<dbReference type="Gene3D" id="3.40.50.1820">
    <property type="entry name" value="alpha/beta hydrolase"/>
    <property type="match status" value="1"/>
</dbReference>
<evidence type="ECO:0000313" key="3">
    <source>
        <dbReference type="EMBL" id="QDV37457.1"/>
    </source>
</evidence>
<dbReference type="PANTHER" id="PTHR48104">
    <property type="entry name" value="METACASPASE-4"/>
    <property type="match status" value="1"/>
</dbReference>
<dbReference type="InterPro" id="IPR050452">
    <property type="entry name" value="Metacaspase"/>
</dbReference>
<dbReference type="InterPro" id="IPR055803">
    <property type="entry name" value="DUF7379"/>
</dbReference>
<dbReference type="Proteomes" id="UP000317835">
    <property type="component" value="Chromosome"/>
</dbReference>
<organism evidence="3 4">
    <name type="scientific">Tautonia plasticadhaerens</name>
    <dbReference type="NCBI Taxonomy" id="2527974"/>
    <lineage>
        <taxon>Bacteria</taxon>
        <taxon>Pseudomonadati</taxon>
        <taxon>Planctomycetota</taxon>
        <taxon>Planctomycetia</taxon>
        <taxon>Isosphaerales</taxon>
        <taxon>Isosphaeraceae</taxon>
        <taxon>Tautonia</taxon>
    </lineage>
</organism>
<reference evidence="3 4" key="1">
    <citation type="submission" date="2019-02" db="EMBL/GenBank/DDBJ databases">
        <title>Deep-cultivation of Planctomycetes and their phenomic and genomic characterization uncovers novel biology.</title>
        <authorList>
            <person name="Wiegand S."/>
            <person name="Jogler M."/>
            <person name="Boedeker C."/>
            <person name="Pinto D."/>
            <person name="Vollmers J."/>
            <person name="Rivas-Marin E."/>
            <person name="Kohn T."/>
            <person name="Peeters S.H."/>
            <person name="Heuer A."/>
            <person name="Rast P."/>
            <person name="Oberbeckmann S."/>
            <person name="Bunk B."/>
            <person name="Jeske O."/>
            <person name="Meyerdierks A."/>
            <person name="Storesund J.E."/>
            <person name="Kallscheuer N."/>
            <person name="Luecker S."/>
            <person name="Lage O.M."/>
            <person name="Pohl T."/>
            <person name="Merkel B.J."/>
            <person name="Hornburger P."/>
            <person name="Mueller R.-W."/>
            <person name="Bruemmer F."/>
            <person name="Labrenz M."/>
            <person name="Spormann A.M."/>
            <person name="Op den Camp H."/>
            <person name="Overmann J."/>
            <person name="Amann R."/>
            <person name="Jetten M.S.M."/>
            <person name="Mascher T."/>
            <person name="Medema M.H."/>
            <person name="Devos D.P."/>
            <person name="Kaster A.-K."/>
            <person name="Ovreas L."/>
            <person name="Rohde M."/>
            <person name="Galperin M.Y."/>
            <person name="Jogler C."/>
        </authorList>
    </citation>
    <scope>NUCLEOTIDE SEQUENCE [LARGE SCALE GENOMIC DNA]</scope>
    <source>
        <strain evidence="3 4">ElP</strain>
    </source>
</reference>
<keyword evidence="4" id="KW-1185">Reference proteome</keyword>
<feature type="domain" description="DUF7379" evidence="2">
    <location>
        <begin position="895"/>
        <end position="1008"/>
    </location>
</feature>
<evidence type="ECO:0000259" key="1">
    <source>
        <dbReference type="Pfam" id="PF00656"/>
    </source>
</evidence>
<sequence>MNRTLYALLVGIDNYPEPRHRLNGCINDITRIREYLDARYRKDAGFTLAPPVVLTDAQATRQAVVDAFRGHLGQAKKGDVALFYYSGHGSQERAPKEFWHLEPDKLDETLVCYDSRMDGPGHHDLADKELAYLIEQVAKPGGHVVVVLDCCHSGSGTRDLRVQQTAVRRMETDLRERPLDTFIMTVQDADRLSRGADGGVGADSGWSAAGAHVLLAACRDDEEAVEYHAEGPDGRVEPRGTFSYFLGDALRTITGPITYRELFARTEALVRSRVPGQTPQIESIPAGNLDLELFDGAIRPTLPFYTLSQRDGQWRIDGGAVHGLPAVDPTDPTLLEVFPFGVPDDDLRTASKALRRVTLSRVEPTSSVVEGGEALDPEQAYKAVIAAMPLPRIGVVFELPDSDGAKLAIQALATARDGSQPSLYVREAGIGAIARFRLLAEGGGYVITSPESDRPLVARIEGQTPATARLAFQRLEHMAKWILASELSNPNTSVQPEDVVLELLDADGQPLPGPSIRLEYQLDTNGKWQPPRFKIRLVNKTGYDLATGVDNGRVLYCGLLDLTDTFAISPLLEAGYVRLGPGESYEAFQGKFVEAKVPDKVWQQGIVEYKDVLKLIVCTKEFNTHLMRQGPLDLPGTKSTTRGITRRGSLNRLMDRLQTREIGVVSEGEDLDDWWATQVIFTTVRPLEAAPVPNAPGRSVALAGGVRLLDHPALKASARLSPAPAASRDLGNLALPRLLRDDPTVSLPFPLAVTRGNDPTLSALILTDVRDDSHREVTPETPLKLQVPRGLADGEYVLPVGFDGEFFLPLGRAERTSAGSTELILERLPDPTSGGKKSLGGSIRIFFQKIVGPWLGSPSPYPILAAAQVGADGVVESTRDVASVAQLVAGAKTILLYVHGIIGDTREMASSALRGGFADRYDLVLTFDYENLNTTIAENARLLGERLKAVGLGAGHGKQLDVVAHSMGGLVSRWFIEREGGNKVARRLVMLGTPNAGSPWPRVVDWATAALALGLNGLTGTPWAASVLGGLVAAGSDPRVTLREMLPGSETLTAMGQDGDPGIPYTILAGNTSIIPAAREDGGPVSRLMARIFGTQALYRVANPFFLGSPNDVAVAIASMTQLGPGRAPLVPVETECDHLTYFRSPAGLASLDRALTS</sequence>
<dbReference type="KEGG" id="tpla:ElP_53960"/>
<dbReference type="AlphaFoldDB" id="A0A518H9H8"/>
<name>A0A518H9H8_9BACT</name>
<dbReference type="Pfam" id="PF00656">
    <property type="entry name" value="Peptidase_C14"/>
    <property type="match status" value="1"/>
</dbReference>
<evidence type="ECO:0000313" key="4">
    <source>
        <dbReference type="Proteomes" id="UP000317835"/>
    </source>
</evidence>
<dbReference type="PANTHER" id="PTHR48104:SF30">
    <property type="entry name" value="METACASPASE-1"/>
    <property type="match status" value="1"/>
</dbReference>
<protein>
    <submittedName>
        <fullName evidence="3">Caspase domain protein</fullName>
    </submittedName>
</protein>
<dbReference type="InterPro" id="IPR029030">
    <property type="entry name" value="Caspase-like_dom_sf"/>
</dbReference>
<dbReference type="RefSeq" id="WP_197446384.1">
    <property type="nucleotide sequence ID" value="NZ_CP036426.1"/>
</dbReference>
<dbReference type="Gene3D" id="3.40.50.1460">
    <property type="match status" value="1"/>
</dbReference>
<dbReference type="InterPro" id="IPR029058">
    <property type="entry name" value="AB_hydrolase_fold"/>
</dbReference>
<dbReference type="Pfam" id="PF24096">
    <property type="entry name" value="DUF7379"/>
    <property type="match status" value="1"/>
</dbReference>
<gene>
    <name evidence="3" type="ORF">ElP_53960</name>
</gene>
<evidence type="ECO:0000259" key="2">
    <source>
        <dbReference type="Pfam" id="PF24096"/>
    </source>
</evidence>
<dbReference type="GO" id="GO:0006508">
    <property type="term" value="P:proteolysis"/>
    <property type="evidence" value="ECO:0007669"/>
    <property type="project" value="InterPro"/>
</dbReference>
<dbReference type="GO" id="GO:0004197">
    <property type="term" value="F:cysteine-type endopeptidase activity"/>
    <property type="evidence" value="ECO:0007669"/>
    <property type="project" value="InterPro"/>
</dbReference>
<dbReference type="InterPro" id="IPR011600">
    <property type="entry name" value="Pept_C14_caspase"/>
</dbReference>
<proteinExistence type="predicted"/>
<feature type="domain" description="Peptidase C14 caspase" evidence="1">
    <location>
        <begin position="6"/>
        <end position="283"/>
    </location>
</feature>
<dbReference type="GO" id="GO:0005737">
    <property type="term" value="C:cytoplasm"/>
    <property type="evidence" value="ECO:0007669"/>
    <property type="project" value="TreeGrafter"/>
</dbReference>
<dbReference type="SUPFAM" id="SSF52129">
    <property type="entry name" value="Caspase-like"/>
    <property type="match status" value="1"/>
</dbReference>
<dbReference type="SUPFAM" id="SSF53474">
    <property type="entry name" value="alpha/beta-Hydrolases"/>
    <property type="match status" value="1"/>
</dbReference>
<dbReference type="EMBL" id="CP036426">
    <property type="protein sequence ID" value="QDV37457.1"/>
    <property type="molecule type" value="Genomic_DNA"/>
</dbReference>
<accession>A0A518H9H8</accession>